<protein>
    <submittedName>
        <fullName evidence="2">(Mediterranean fruit fly) hypothetical protein</fullName>
    </submittedName>
</protein>
<keyword evidence="1" id="KW-0812">Transmembrane</keyword>
<keyword evidence="1" id="KW-1133">Transmembrane helix</keyword>
<dbReference type="EMBL" id="CAJHJT010000034">
    <property type="protein sequence ID" value="CAD7005257.1"/>
    <property type="molecule type" value="Genomic_DNA"/>
</dbReference>
<gene>
    <name evidence="2" type="ORF">CCAP1982_LOCUS13614</name>
</gene>
<feature type="transmembrane region" description="Helical" evidence="1">
    <location>
        <begin position="6"/>
        <end position="25"/>
    </location>
</feature>
<accession>A0A811V5Z5</accession>
<name>A0A811V5Z5_CERCA</name>
<dbReference type="AlphaFoldDB" id="A0A811V5Z5"/>
<feature type="transmembrane region" description="Helical" evidence="1">
    <location>
        <begin position="32"/>
        <end position="52"/>
    </location>
</feature>
<comment type="caution">
    <text evidence="2">The sequence shown here is derived from an EMBL/GenBank/DDBJ whole genome shotgun (WGS) entry which is preliminary data.</text>
</comment>
<reference evidence="2" key="1">
    <citation type="submission" date="2020-11" db="EMBL/GenBank/DDBJ databases">
        <authorList>
            <person name="Whitehead M."/>
        </authorList>
    </citation>
    <scope>NUCLEOTIDE SEQUENCE</scope>
    <source>
        <strain evidence="2">EGII</strain>
    </source>
</reference>
<dbReference type="Proteomes" id="UP000606786">
    <property type="component" value="Unassembled WGS sequence"/>
</dbReference>
<proteinExistence type="predicted"/>
<evidence type="ECO:0000256" key="1">
    <source>
        <dbReference type="SAM" id="Phobius"/>
    </source>
</evidence>
<evidence type="ECO:0000313" key="3">
    <source>
        <dbReference type="Proteomes" id="UP000606786"/>
    </source>
</evidence>
<sequence length="60" mass="6864">MSFSALIGRFLFLIFKFTTCFHSYFTPIPLHIYMPPMLLSALAIYIPSAHALTCQNHQSN</sequence>
<keyword evidence="3" id="KW-1185">Reference proteome</keyword>
<organism evidence="2 3">
    <name type="scientific">Ceratitis capitata</name>
    <name type="common">Mediterranean fruit fly</name>
    <name type="synonym">Tephritis capitata</name>
    <dbReference type="NCBI Taxonomy" id="7213"/>
    <lineage>
        <taxon>Eukaryota</taxon>
        <taxon>Metazoa</taxon>
        <taxon>Ecdysozoa</taxon>
        <taxon>Arthropoda</taxon>
        <taxon>Hexapoda</taxon>
        <taxon>Insecta</taxon>
        <taxon>Pterygota</taxon>
        <taxon>Neoptera</taxon>
        <taxon>Endopterygota</taxon>
        <taxon>Diptera</taxon>
        <taxon>Brachycera</taxon>
        <taxon>Muscomorpha</taxon>
        <taxon>Tephritoidea</taxon>
        <taxon>Tephritidae</taxon>
        <taxon>Ceratitis</taxon>
        <taxon>Ceratitis</taxon>
    </lineage>
</organism>
<keyword evidence="1" id="KW-0472">Membrane</keyword>
<evidence type="ECO:0000313" key="2">
    <source>
        <dbReference type="EMBL" id="CAD7005257.1"/>
    </source>
</evidence>